<name>A0A099NWI9_PICKU</name>
<comment type="caution">
    <text evidence="5">The sequence shown here is derived from an EMBL/GenBank/DDBJ whole genome shotgun (WGS) entry which is preliminary data.</text>
</comment>
<dbReference type="GO" id="GO:0072380">
    <property type="term" value="C:TRC complex"/>
    <property type="evidence" value="ECO:0007669"/>
    <property type="project" value="TreeGrafter"/>
</dbReference>
<dbReference type="SUPFAM" id="SSF48452">
    <property type="entry name" value="TPR-like"/>
    <property type="match status" value="1"/>
</dbReference>
<dbReference type="Gene3D" id="1.25.40.10">
    <property type="entry name" value="Tetratricopeptide repeat domain"/>
    <property type="match status" value="1"/>
</dbReference>
<dbReference type="Proteomes" id="UP000029867">
    <property type="component" value="Unassembled WGS sequence"/>
</dbReference>
<feature type="region of interest" description="Disordered" evidence="4">
    <location>
        <begin position="477"/>
        <end position="519"/>
    </location>
</feature>
<evidence type="ECO:0000313" key="5">
    <source>
        <dbReference type="EMBL" id="KGK36945.1"/>
    </source>
</evidence>
<dbReference type="VEuPathDB" id="FungiDB:C5L36_0A08460"/>
<feature type="region of interest" description="Disordered" evidence="4">
    <location>
        <begin position="361"/>
        <end position="424"/>
    </location>
</feature>
<dbReference type="Pfam" id="PF13181">
    <property type="entry name" value="TPR_8"/>
    <property type="match status" value="1"/>
</dbReference>
<feature type="compositionally biased region" description="Acidic residues" evidence="4">
    <location>
        <begin position="397"/>
        <end position="410"/>
    </location>
</feature>
<evidence type="ECO:0000256" key="3">
    <source>
        <dbReference type="PROSITE-ProRule" id="PRU00339"/>
    </source>
</evidence>
<dbReference type="GO" id="GO:0060090">
    <property type="term" value="F:molecular adaptor activity"/>
    <property type="evidence" value="ECO:0007669"/>
    <property type="project" value="TreeGrafter"/>
</dbReference>
<dbReference type="PANTHER" id="PTHR45831">
    <property type="entry name" value="LD24721P"/>
    <property type="match status" value="1"/>
</dbReference>
<dbReference type="GO" id="GO:0016020">
    <property type="term" value="C:membrane"/>
    <property type="evidence" value="ECO:0007669"/>
    <property type="project" value="TreeGrafter"/>
</dbReference>
<feature type="repeat" description="TPR" evidence="3">
    <location>
        <begin position="43"/>
        <end position="76"/>
    </location>
</feature>
<dbReference type="eggNOG" id="KOG0548">
    <property type="taxonomic scope" value="Eukaryota"/>
</dbReference>
<feature type="repeat" description="TPR" evidence="3">
    <location>
        <begin position="9"/>
        <end position="42"/>
    </location>
</feature>
<dbReference type="InterPro" id="IPR019734">
    <property type="entry name" value="TPR_rpt"/>
</dbReference>
<feature type="compositionally biased region" description="Polar residues" evidence="4">
    <location>
        <begin position="414"/>
        <end position="424"/>
    </location>
</feature>
<accession>A0A099NWI9</accession>
<evidence type="ECO:0000256" key="1">
    <source>
        <dbReference type="ARBA" id="ARBA00022737"/>
    </source>
</evidence>
<evidence type="ECO:0000256" key="2">
    <source>
        <dbReference type="ARBA" id="ARBA00022803"/>
    </source>
</evidence>
<feature type="region of interest" description="Disordered" evidence="4">
    <location>
        <begin position="261"/>
        <end position="323"/>
    </location>
</feature>
<dbReference type="AlphaFoldDB" id="A0A099NWI9"/>
<sequence length="519" mass="55660">MSYTEELTVEELRILGNEKFRALNYGAALMRYTQALDKDPSNFAVYYNRAVTFVKMDAIDEAKEDLLKSLEINPNYIPSLCQLGFIYLYKGDTPSSLETYAKIIKLNQTLPNQINRFKAQLKKAIQLAEDRCRQQEYPESFINEILTPEIREIINSYPDLPNNMVESGVPPVAFGNVPISNQTPQAAIISRTSIPIPAPIPTEGNTRTQVETSVGEIGENIARALNIPGLTNLFNGQGVATFNVGNPDDFNNLMAGISGVAATPTRNDTPRPPPSGLGTARRNSTSQSAPDVPVTQTRGAEGTTTQETASQVSGEGENHNEVHRPTIVSVATTTTPVVASSLPIPEHVANIHNMAVQRARELREQRDAGRAGGHVSTPAPPETSNSVSSDATSAMDSDAEVPDPEVEVPEEPANTPQGTATDSNPAFSIARTMQEQLMNAIQTNAARGNLSTQSLAQNLGNIASTVIGGLASSALNTQTNNTQSSNTQSSNTQSGNTQTSSTNASNSHPDDLEVDMDLD</sequence>
<reference evidence="6" key="1">
    <citation type="journal article" date="2014" name="Microb. Cell Fact.">
        <title>Exploiting Issatchenkia orientalis SD108 for succinic acid production.</title>
        <authorList>
            <person name="Xiao H."/>
            <person name="Shao Z."/>
            <person name="Jiang Y."/>
            <person name="Dole S."/>
            <person name="Zhao H."/>
        </authorList>
    </citation>
    <scope>NUCLEOTIDE SEQUENCE [LARGE SCALE GENOMIC DNA]</scope>
    <source>
        <strain evidence="6">SD108</strain>
    </source>
</reference>
<feature type="compositionally biased region" description="Low complexity" evidence="4">
    <location>
        <begin position="477"/>
        <end position="507"/>
    </location>
</feature>
<feature type="compositionally biased region" description="Polar residues" evidence="4">
    <location>
        <begin position="281"/>
        <end position="313"/>
    </location>
</feature>
<dbReference type="GO" id="GO:0006620">
    <property type="term" value="P:post-translational protein targeting to endoplasmic reticulum membrane"/>
    <property type="evidence" value="ECO:0007669"/>
    <property type="project" value="TreeGrafter"/>
</dbReference>
<evidence type="ECO:0000256" key="4">
    <source>
        <dbReference type="SAM" id="MobiDB-lite"/>
    </source>
</evidence>
<protein>
    <submittedName>
        <fullName evidence="5">Uncharacterized protein</fullName>
    </submittedName>
</protein>
<gene>
    <name evidence="5" type="ORF">JL09_g3907</name>
</gene>
<dbReference type="HOGENOM" id="CLU_524836_0_0_1"/>
<keyword evidence="2 3" id="KW-0802">TPR repeat</keyword>
<organism evidence="5 6">
    <name type="scientific">Pichia kudriavzevii</name>
    <name type="common">Yeast</name>
    <name type="synonym">Issatchenkia orientalis</name>
    <dbReference type="NCBI Taxonomy" id="4909"/>
    <lineage>
        <taxon>Eukaryota</taxon>
        <taxon>Fungi</taxon>
        <taxon>Dikarya</taxon>
        <taxon>Ascomycota</taxon>
        <taxon>Saccharomycotina</taxon>
        <taxon>Pichiomycetes</taxon>
        <taxon>Pichiales</taxon>
        <taxon>Pichiaceae</taxon>
        <taxon>Pichia</taxon>
    </lineage>
</organism>
<dbReference type="EMBL" id="JQFK01000048">
    <property type="protein sequence ID" value="KGK36945.1"/>
    <property type="molecule type" value="Genomic_DNA"/>
</dbReference>
<keyword evidence="1" id="KW-0677">Repeat</keyword>
<proteinExistence type="predicted"/>
<dbReference type="SMART" id="SM00028">
    <property type="entry name" value="TPR"/>
    <property type="match status" value="3"/>
</dbReference>
<dbReference type="InterPro" id="IPR011990">
    <property type="entry name" value="TPR-like_helical_dom_sf"/>
</dbReference>
<dbReference type="InterPro" id="IPR047150">
    <property type="entry name" value="SGT"/>
</dbReference>
<feature type="compositionally biased region" description="Low complexity" evidence="4">
    <location>
        <begin position="386"/>
        <end position="396"/>
    </location>
</feature>
<dbReference type="PANTHER" id="PTHR45831:SF2">
    <property type="entry name" value="LD24721P"/>
    <property type="match status" value="1"/>
</dbReference>
<evidence type="ECO:0000313" key="6">
    <source>
        <dbReference type="Proteomes" id="UP000029867"/>
    </source>
</evidence>
<dbReference type="PROSITE" id="PS50005">
    <property type="entry name" value="TPR"/>
    <property type="match status" value="2"/>
</dbReference>